<keyword evidence="2" id="KW-1185">Reference proteome</keyword>
<reference evidence="1 2" key="1">
    <citation type="journal article" date="2023" name="ACS Omega">
        <title>Identification of the Neoaspergillic Acid Biosynthesis Gene Cluster by Establishing an In Vitro CRISPR-Ribonucleoprotein Genetic System in Aspergillus melleus.</title>
        <authorList>
            <person name="Yuan B."/>
            <person name="Grau M.F."/>
            <person name="Murata R.M."/>
            <person name="Torok T."/>
            <person name="Venkateswaran K."/>
            <person name="Stajich J.E."/>
            <person name="Wang C.C.C."/>
        </authorList>
    </citation>
    <scope>NUCLEOTIDE SEQUENCE [LARGE SCALE GENOMIC DNA]</scope>
    <source>
        <strain evidence="1 2">IMV 1140</strain>
    </source>
</reference>
<gene>
    <name evidence="1" type="ORF">N8T08_006678</name>
</gene>
<organism evidence="1 2">
    <name type="scientific">Aspergillus melleus</name>
    <dbReference type="NCBI Taxonomy" id="138277"/>
    <lineage>
        <taxon>Eukaryota</taxon>
        <taxon>Fungi</taxon>
        <taxon>Dikarya</taxon>
        <taxon>Ascomycota</taxon>
        <taxon>Pezizomycotina</taxon>
        <taxon>Eurotiomycetes</taxon>
        <taxon>Eurotiomycetidae</taxon>
        <taxon>Eurotiales</taxon>
        <taxon>Aspergillaceae</taxon>
        <taxon>Aspergillus</taxon>
        <taxon>Aspergillus subgen. Circumdati</taxon>
    </lineage>
</organism>
<proteinExistence type="predicted"/>
<name>A0ACC3BFT7_9EURO</name>
<sequence length="120" mass="13287">MRSLPSAYLRVGIYFHVLNRLTFLVLSQKVIKDTFSLADVPKEALYLGMAGVVPYLATSLETVYLSYEIGRSAAGNDGLIFSGQTAELLLHMIEPIQVGYGAVVSRYLAGPFKRQTDREQ</sequence>
<protein>
    <submittedName>
        <fullName evidence="1">Uncharacterized protein</fullName>
    </submittedName>
</protein>
<dbReference type="Proteomes" id="UP001177260">
    <property type="component" value="Unassembled WGS sequence"/>
</dbReference>
<accession>A0ACC3BFT7</accession>
<dbReference type="EMBL" id="JAOPJF010000004">
    <property type="protein sequence ID" value="KAK1149455.1"/>
    <property type="molecule type" value="Genomic_DNA"/>
</dbReference>
<evidence type="ECO:0000313" key="2">
    <source>
        <dbReference type="Proteomes" id="UP001177260"/>
    </source>
</evidence>
<evidence type="ECO:0000313" key="1">
    <source>
        <dbReference type="EMBL" id="KAK1149455.1"/>
    </source>
</evidence>
<comment type="caution">
    <text evidence="1">The sequence shown here is derived from an EMBL/GenBank/DDBJ whole genome shotgun (WGS) entry which is preliminary data.</text>
</comment>